<dbReference type="PANTHER" id="PTHR13069">
    <property type="entry name" value="ALKYLATED DNA REPAIR PROTEIN ALKB HOMOLOG 8"/>
    <property type="match status" value="1"/>
</dbReference>
<dbReference type="GO" id="GO:0030488">
    <property type="term" value="P:tRNA methylation"/>
    <property type="evidence" value="ECO:0007669"/>
    <property type="project" value="TreeGrafter"/>
</dbReference>
<feature type="region of interest" description="Disordered" evidence="6">
    <location>
        <begin position="74"/>
        <end position="93"/>
    </location>
</feature>
<dbReference type="InterPro" id="IPR005123">
    <property type="entry name" value="Oxoglu/Fe-dep_dioxygenase_dom"/>
</dbReference>
<dbReference type="GO" id="GO:0005634">
    <property type="term" value="C:nucleus"/>
    <property type="evidence" value="ECO:0007669"/>
    <property type="project" value="TreeGrafter"/>
</dbReference>
<evidence type="ECO:0000256" key="1">
    <source>
        <dbReference type="ARBA" id="ARBA00001954"/>
    </source>
</evidence>
<feature type="region of interest" description="Disordered" evidence="6">
    <location>
        <begin position="1"/>
        <end position="47"/>
    </location>
</feature>
<keyword evidence="9" id="KW-1185">Reference proteome</keyword>
<evidence type="ECO:0000313" key="8">
    <source>
        <dbReference type="EMBL" id="KAF6035116.1"/>
    </source>
</evidence>
<dbReference type="GO" id="GO:0002098">
    <property type="term" value="P:tRNA wobble uridine modification"/>
    <property type="evidence" value="ECO:0007669"/>
    <property type="project" value="TreeGrafter"/>
</dbReference>
<dbReference type="GO" id="GO:0106335">
    <property type="term" value="F:tRNA (5-carboxymethyluridine(34)-5-O)-methyltransferase activity"/>
    <property type="evidence" value="ECO:0007669"/>
    <property type="project" value="TreeGrafter"/>
</dbReference>
<comment type="caution">
    <text evidence="8">The sequence shown here is derived from an EMBL/GenBank/DDBJ whole genome shotgun (WGS) entry which is preliminary data.</text>
</comment>
<keyword evidence="4" id="KW-0862">Zinc</keyword>
<dbReference type="OrthoDB" id="271595at2759"/>
<feature type="compositionally biased region" description="Polar residues" evidence="6">
    <location>
        <begin position="74"/>
        <end position="85"/>
    </location>
</feature>
<comment type="cofactor">
    <cofactor evidence="1">
        <name>Fe(2+)</name>
        <dbReference type="ChEBI" id="CHEBI:29033"/>
    </cofactor>
</comment>
<sequence>MNSNVTVSNDYADGANSSPNGNSHTHGLHNQYAHDRDGDHQWDISSEKDTMTNTSTCSLYDSRNQYERDCGSEAQNYHNDANTTKTKSKKQLNRFKRKEAKAKSILQKHEDKNVKLSEVPTNMLYVSNAGLGNGVSREHVYVWLSEFGKLQDIIMLDRKPYCFIVTADLEGANRISLESGNLIQHAGLEHHVEHFIFFVQEVPEVFLPNYNLPEGLLLLHQYVSEDSEMKNRQVRHYGYEFKYTTNNVDPEEPLDDSIPELCKQLCDRLIADGHMIEQPDQLTVNRYEPGQGIPPHVDTHSAFTDVIVSVSLGSQVVMSFSNNDDTRQVLLPRRSVLIMSGASRYGWSHGIVPRKIDVIQDADKGLTLSYRQVRTSFTFRKLRRAACECGYPKSCDSQNFGKQQQCRESALEKLTDDAARKLESIHVHQVYDNIATHFSGTRHKQWPRVVQFLNSLPTYSIVVDIGCGNGKYLTNDGSHPLFKVGFERSQELAAICQSKNYPIVQADCLATPLRDSVADASICIAVIHHLATESRRQAAIEELIRVVRPGGKCLIYVWAMEQSRPPTQHRDDMSSQVPAQGVASTYLKSGASDQCSDGKYMSTLDGHCQLPVHQNRTQFASKDMLVPWNLKKRPPKETPAVVGCDSCAIANSKVPLANNMRGNTLLADVANEKSDDNVVANEKARNLYHRYYHIFEEGELDRVCSRIPNCEVTESYYDEGNWCVILTKLL</sequence>
<proteinExistence type="predicted"/>
<dbReference type="InterPro" id="IPR029063">
    <property type="entry name" value="SAM-dependent_MTases_sf"/>
</dbReference>
<evidence type="ECO:0000313" key="9">
    <source>
        <dbReference type="Proteomes" id="UP000593567"/>
    </source>
</evidence>
<dbReference type="GO" id="GO:0008757">
    <property type="term" value="F:S-adenosylmethionine-dependent methyltransferase activity"/>
    <property type="evidence" value="ECO:0007669"/>
    <property type="project" value="InterPro"/>
</dbReference>
<gene>
    <name evidence="8" type="ORF">EB796_006572</name>
</gene>
<dbReference type="Gene3D" id="3.30.70.330">
    <property type="match status" value="1"/>
</dbReference>
<name>A0A7J7KC49_BUGNE</name>
<feature type="compositionally biased region" description="Polar residues" evidence="6">
    <location>
        <begin position="1"/>
        <end position="25"/>
    </location>
</feature>
<reference evidence="8" key="1">
    <citation type="submission" date="2020-06" db="EMBL/GenBank/DDBJ databases">
        <title>Draft genome of Bugula neritina, a colonial animal packing powerful symbionts and potential medicines.</title>
        <authorList>
            <person name="Rayko M."/>
        </authorList>
    </citation>
    <scope>NUCLEOTIDE SEQUENCE [LARGE SCALE GENOMIC DNA]</scope>
    <source>
        <strain evidence="8">Kwan_BN1</strain>
    </source>
</reference>
<dbReference type="InterPro" id="IPR037151">
    <property type="entry name" value="AlkB-like_sf"/>
</dbReference>
<dbReference type="GO" id="GO:0005737">
    <property type="term" value="C:cytoplasm"/>
    <property type="evidence" value="ECO:0007669"/>
    <property type="project" value="TreeGrafter"/>
</dbReference>
<dbReference type="InterPro" id="IPR027450">
    <property type="entry name" value="AlkB-like"/>
</dbReference>
<dbReference type="GO" id="GO:0000049">
    <property type="term" value="F:tRNA binding"/>
    <property type="evidence" value="ECO:0007669"/>
    <property type="project" value="TreeGrafter"/>
</dbReference>
<feature type="domain" description="Fe2OG dioxygenase" evidence="7">
    <location>
        <begin position="278"/>
        <end position="383"/>
    </location>
</feature>
<dbReference type="Pfam" id="PF13532">
    <property type="entry name" value="2OG-FeII_Oxy_2"/>
    <property type="match status" value="1"/>
</dbReference>
<keyword evidence="5" id="KW-0694">RNA-binding</keyword>
<keyword evidence="2" id="KW-0489">Methyltransferase</keyword>
<dbReference type="InterPro" id="IPR012677">
    <property type="entry name" value="Nucleotide-bd_a/b_plait_sf"/>
</dbReference>
<keyword evidence="3" id="KW-0808">Transferase</keyword>
<dbReference type="AlphaFoldDB" id="A0A7J7KC49"/>
<evidence type="ECO:0000259" key="7">
    <source>
        <dbReference type="PROSITE" id="PS51471"/>
    </source>
</evidence>
<evidence type="ECO:0000256" key="2">
    <source>
        <dbReference type="ARBA" id="ARBA00022603"/>
    </source>
</evidence>
<dbReference type="EMBL" id="VXIV02000933">
    <property type="protein sequence ID" value="KAF6035116.1"/>
    <property type="molecule type" value="Genomic_DNA"/>
</dbReference>
<accession>A0A7J7KC49</accession>
<dbReference type="Pfam" id="PF08241">
    <property type="entry name" value="Methyltransf_11"/>
    <property type="match status" value="1"/>
</dbReference>
<evidence type="ECO:0000256" key="5">
    <source>
        <dbReference type="ARBA" id="ARBA00022884"/>
    </source>
</evidence>
<feature type="compositionally biased region" description="Basic and acidic residues" evidence="6">
    <location>
        <begin position="32"/>
        <end position="47"/>
    </location>
</feature>
<evidence type="ECO:0000256" key="6">
    <source>
        <dbReference type="SAM" id="MobiDB-lite"/>
    </source>
</evidence>
<dbReference type="Gene3D" id="3.40.50.150">
    <property type="entry name" value="Vaccinia Virus protein VP39"/>
    <property type="match status" value="1"/>
</dbReference>
<dbReference type="SUPFAM" id="SSF51197">
    <property type="entry name" value="Clavaminate synthase-like"/>
    <property type="match status" value="1"/>
</dbReference>
<evidence type="ECO:0000256" key="3">
    <source>
        <dbReference type="ARBA" id="ARBA00022679"/>
    </source>
</evidence>
<dbReference type="InterPro" id="IPR013216">
    <property type="entry name" value="Methyltransf_11"/>
</dbReference>
<organism evidence="8 9">
    <name type="scientific">Bugula neritina</name>
    <name type="common">Brown bryozoan</name>
    <name type="synonym">Sertularia neritina</name>
    <dbReference type="NCBI Taxonomy" id="10212"/>
    <lineage>
        <taxon>Eukaryota</taxon>
        <taxon>Metazoa</taxon>
        <taxon>Spiralia</taxon>
        <taxon>Lophotrochozoa</taxon>
        <taxon>Bryozoa</taxon>
        <taxon>Gymnolaemata</taxon>
        <taxon>Cheilostomatida</taxon>
        <taxon>Flustrina</taxon>
        <taxon>Buguloidea</taxon>
        <taxon>Bugulidae</taxon>
        <taxon>Bugula</taxon>
    </lineage>
</organism>
<dbReference type="Gene3D" id="2.60.120.590">
    <property type="entry name" value="Alpha-ketoglutarate-dependent dioxygenase AlkB-like"/>
    <property type="match status" value="1"/>
</dbReference>
<protein>
    <submittedName>
        <fullName evidence="8">ALKBH8</fullName>
    </submittedName>
</protein>
<dbReference type="PANTHER" id="PTHR13069:SF21">
    <property type="entry name" value="ALKYLATED DNA REPAIR PROTEIN ALKB HOMOLOG 8"/>
    <property type="match status" value="1"/>
</dbReference>
<dbReference type="Proteomes" id="UP000593567">
    <property type="component" value="Unassembled WGS sequence"/>
</dbReference>
<dbReference type="InterPro" id="IPR051422">
    <property type="entry name" value="AlkB_tRNA_MeTrf/Diox"/>
</dbReference>
<dbReference type="PROSITE" id="PS51471">
    <property type="entry name" value="FE2OG_OXY"/>
    <property type="match status" value="1"/>
</dbReference>
<dbReference type="CDD" id="cd02440">
    <property type="entry name" value="AdoMet_MTases"/>
    <property type="match status" value="1"/>
</dbReference>
<dbReference type="SUPFAM" id="SSF53335">
    <property type="entry name" value="S-adenosyl-L-methionine-dependent methyltransferases"/>
    <property type="match status" value="1"/>
</dbReference>
<evidence type="ECO:0000256" key="4">
    <source>
        <dbReference type="ARBA" id="ARBA00022833"/>
    </source>
</evidence>